<evidence type="ECO:0000256" key="2">
    <source>
        <dbReference type="ARBA" id="ARBA00023125"/>
    </source>
</evidence>
<evidence type="ECO:0000256" key="1">
    <source>
        <dbReference type="ARBA" id="ARBA00023015"/>
    </source>
</evidence>
<dbReference type="Gene3D" id="1.10.260.40">
    <property type="entry name" value="lambda repressor-like DNA-binding domains"/>
    <property type="match status" value="1"/>
</dbReference>
<evidence type="ECO:0000313" key="6">
    <source>
        <dbReference type="Proteomes" id="UP000644115"/>
    </source>
</evidence>
<proteinExistence type="predicted"/>
<accession>A0A923NG75</accession>
<dbReference type="GO" id="GO:0003677">
    <property type="term" value="F:DNA binding"/>
    <property type="evidence" value="ECO:0007669"/>
    <property type="project" value="UniProtKB-KW"/>
</dbReference>
<dbReference type="Proteomes" id="UP000644115">
    <property type="component" value="Unassembled WGS sequence"/>
</dbReference>
<feature type="domain" description="HTH cro/C1-type" evidence="4">
    <location>
        <begin position="16"/>
        <end position="70"/>
    </location>
</feature>
<dbReference type="PROSITE" id="PS50943">
    <property type="entry name" value="HTH_CROC1"/>
    <property type="match status" value="1"/>
</dbReference>
<evidence type="ECO:0000259" key="4">
    <source>
        <dbReference type="PROSITE" id="PS50943"/>
    </source>
</evidence>
<dbReference type="InterPro" id="IPR050807">
    <property type="entry name" value="TransReg_Diox_bact_type"/>
</dbReference>
<gene>
    <name evidence="5" type="ORF">H8876_08475</name>
</gene>
<dbReference type="CDD" id="cd00093">
    <property type="entry name" value="HTH_XRE"/>
    <property type="match status" value="1"/>
</dbReference>
<evidence type="ECO:0000313" key="5">
    <source>
        <dbReference type="EMBL" id="MBC6000032.1"/>
    </source>
</evidence>
<dbReference type="InterPro" id="IPR010982">
    <property type="entry name" value="Lambda_DNA-bd_dom_sf"/>
</dbReference>
<keyword evidence="2" id="KW-0238">DNA-binding</keyword>
<dbReference type="RefSeq" id="WP_177264296.1">
    <property type="nucleotide sequence ID" value="NZ_JACRWC010000105.1"/>
</dbReference>
<dbReference type="InterPro" id="IPR001387">
    <property type="entry name" value="Cro/C1-type_HTH"/>
</dbReference>
<dbReference type="SUPFAM" id="SSF47413">
    <property type="entry name" value="lambda repressor-like DNA-binding domains"/>
    <property type="match status" value="1"/>
</dbReference>
<dbReference type="PANTHER" id="PTHR46797">
    <property type="entry name" value="HTH-TYPE TRANSCRIPTIONAL REGULATOR"/>
    <property type="match status" value="1"/>
</dbReference>
<keyword evidence="6" id="KW-1185">Reference proteome</keyword>
<keyword evidence="1" id="KW-0805">Transcription regulation</keyword>
<dbReference type="EMBL" id="JACRWC010000105">
    <property type="protein sequence ID" value="MBC6000032.1"/>
    <property type="molecule type" value="Genomic_DNA"/>
</dbReference>
<dbReference type="SMART" id="SM00530">
    <property type="entry name" value="HTH_XRE"/>
    <property type="match status" value="1"/>
</dbReference>
<sequence length="124" mass="13799">MAEFKELNKSAIGARIRKRRELLGLSREELAEQLGVTAKFIGDIEYGEKGVSMKNLYRLKQILGVGADFLLEGAEDGISEEKEIKILQENIMGSLSVCSARQLGVMEQIARLYVEGIVLDEPLE</sequence>
<name>A0A923NG75_9FIRM</name>
<dbReference type="GO" id="GO:0003700">
    <property type="term" value="F:DNA-binding transcription factor activity"/>
    <property type="evidence" value="ECO:0007669"/>
    <property type="project" value="TreeGrafter"/>
</dbReference>
<dbReference type="Pfam" id="PF01381">
    <property type="entry name" value="HTH_3"/>
    <property type="match status" value="1"/>
</dbReference>
<protein>
    <submittedName>
        <fullName evidence="5">Helix-turn-helix transcriptional regulator</fullName>
    </submittedName>
</protein>
<keyword evidence="3" id="KW-0804">Transcription</keyword>
<dbReference type="AlphaFoldDB" id="A0A923NG75"/>
<dbReference type="GO" id="GO:0005829">
    <property type="term" value="C:cytosol"/>
    <property type="evidence" value="ECO:0007669"/>
    <property type="project" value="TreeGrafter"/>
</dbReference>
<comment type="caution">
    <text evidence="5">The sequence shown here is derived from an EMBL/GenBank/DDBJ whole genome shotgun (WGS) entry which is preliminary data.</text>
</comment>
<dbReference type="PANTHER" id="PTHR46797:SF23">
    <property type="entry name" value="HTH-TYPE TRANSCRIPTIONAL REGULATOR SUTR"/>
    <property type="match status" value="1"/>
</dbReference>
<evidence type="ECO:0000256" key="3">
    <source>
        <dbReference type="ARBA" id="ARBA00023163"/>
    </source>
</evidence>
<organism evidence="5 6">
    <name type="scientific">Lentihominibacter faecis</name>
    <dbReference type="NCBI Taxonomy" id="2764712"/>
    <lineage>
        <taxon>Bacteria</taxon>
        <taxon>Bacillati</taxon>
        <taxon>Bacillota</taxon>
        <taxon>Clostridia</taxon>
        <taxon>Peptostreptococcales</taxon>
        <taxon>Anaerovoracaceae</taxon>
        <taxon>Lentihominibacter</taxon>
    </lineage>
</organism>
<reference evidence="5" key="1">
    <citation type="submission" date="2020-08" db="EMBL/GenBank/DDBJ databases">
        <authorList>
            <person name="Liu C."/>
            <person name="Sun Q."/>
        </authorList>
    </citation>
    <scope>NUCLEOTIDE SEQUENCE</scope>
    <source>
        <strain evidence="5">BX16</strain>
    </source>
</reference>